<evidence type="ECO:0000313" key="2">
    <source>
        <dbReference type="EMBL" id="SFQ71584.1"/>
    </source>
</evidence>
<sequence length="123" mass="13414">MMADSDPAEPETLDQSESLDEDELRVDPLEEGVEPAERWSPAVRQATTPAEAREGEPLENRLAEERPDIQPVPNPPDDETLARAEAARAVVPDEDLPQHRADPDPGEQADEAGGSVAKSLREE</sequence>
<dbReference type="EMBL" id="FOWC01000020">
    <property type="protein sequence ID" value="SFQ71584.1"/>
    <property type="molecule type" value="Genomic_DNA"/>
</dbReference>
<reference evidence="3" key="1">
    <citation type="submission" date="2016-10" db="EMBL/GenBank/DDBJ databases">
        <authorList>
            <person name="Varghese N."/>
            <person name="Submissions S."/>
        </authorList>
    </citation>
    <scope>NUCLEOTIDE SEQUENCE [LARGE SCALE GENOMIC DNA]</scope>
    <source>
        <strain evidence="3">DSM 44637</strain>
    </source>
</reference>
<dbReference type="STRING" id="112413.SAMN05421854_120141"/>
<evidence type="ECO:0000313" key="3">
    <source>
        <dbReference type="Proteomes" id="UP000199137"/>
    </source>
</evidence>
<evidence type="ECO:0008006" key="4">
    <source>
        <dbReference type="Google" id="ProtNLM"/>
    </source>
</evidence>
<organism evidence="2 3">
    <name type="scientific">Amycolatopsis rubida</name>
    <dbReference type="NCBI Taxonomy" id="112413"/>
    <lineage>
        <taxon>Bacteria</taxon>
        <taxon>Bacillati</taxon>
        <taxon>Actinomycetota</taxon>
        <taxon>Actinomycetes</taxon>
        <taxon>Pseudonocardiales</taxon>
        <taxon>Pseudonocardiaceae</taxon>
        <taxon>Amycolatopsis</taxon>
    </lineage>
</organism>
<feature type="region of interest" description="Disordered" evidence="1">
    <location>
        <begin position="1"/>
        <end position="123"/>
    </location>
</feature>
<feature type="compositionally biased region" description="Acidic residues" evidence="1">
    <location>
        <begin position="1"/>
        <end position="34"/>
    </location>
</feature>
<name>A0A1I6ASA9_9PSEU</name>
<proteinExistence type="predicted"/>
<dbReference type="Proteomes" id="UP000199137">
    <property type="component" value="Unassembled WGS sequence"/>
</dbReference>
<dbReference type="RefSeq" id="WP_338080261.1">
    <property type="nucleotide sequence ID" value="NZ_FOWC01000020.1"/>
</dbReference>
<accession>A0A1I6ASA9</accession>
<protein>
    <recommendedName>
        <fullName evidence="4">DUF5709 domain-containing protein</fullName>
    </recommendedName>
</protein>
<evidence type="ECO:0000256" key="1">
    <source>
        <dbReference type="SAM" id="MobiDB-lite"/>
    </source>
</evidence>
<gene>
    <name evidence="2" type="ORF">SAMN05421854_120141</name>
</gene>
<feature type="compositionally biased region" description="Basic and acidic residues" evidence="1">
    <location>
        <begin position="51"/>
        <end position="68"/>
    </location>
</feature>
<dbReference type="AlphaFoldDB" id="A0A1I6ASA9"/>